<proteinExistence type="predicted"/>
<dbReference type="EMBL" id="MRZV01000193">
    <property type="protein sequence ID" value="PIK55979.1"/>
    <property type="molecule type" value="Genomic_DNA"/>
</dbReference>
<dbReference type="Proteomes" id="UP000230750">
    <property type="component" value="Unassembled WGS sequence"/>
</dbReference>
<feature type="compositionally biased region" description="Basic and acidic residues" evidence="1">
    <location>
        <begin position="68"/>
        <end position="79"/>
    </location>
</feature>
<dbReference type="AlphaFoldDB" id="A0A2G8L6S8"/>
<name>A0A2G8L6S8_STIJA</name>
<accession>A0A2G8L6S8</accession>
<evidence type="ECO:0000256" key="1">
    <source>
        <dbReference type="SAM" id="MobiDB-lite"/>
    </source>
</evidence>
<feature type="region of interest" description="Disordered" evidence="1">
    <location>
        <begin position="1"/>
        <end position="79"/>
    </location>
</feature>
<sequence length="79" mass="8801">MAERDNPKQDRHSAAGGLSPRMPTKNYSQGSAPTSPPTHLYSVPPALSPLMNDFTSSQMASIAKRKQQREDTRRSMEDR</sequence>
<feature type="compositionally biased region" description="Basic and acidic residues" evidence="1">
    <location>
        <begin position="1"/>
        <end position="13"/>
    </location>
</feature>
<keyword evidence="3" id="KW-1185">Reference proteome</keyword>
<reference evidence="2 3" key="1">
    <citation type="journal article" date="2017" name="PLoS Biol.">
        <title>The sea cucumber genome provides insights into morphological evolution and visceral regeneration.</title>
        <authorList>
            <person name="Zhang X."/>
            <person name="Sun L."/>
            <person name="Yuan J."/>
            <person name="Sun Y."/>
            <person name="Gao Y."/>
            <person name="Zhang L."/>
            <person name="Li S."/>
            <person name="Dai H."/>
            <person name="Hamel J.F."/>
            <person name="Liu C."/>
            <person name="Yu Y."/>
            <person name="Liu S."/>
            <person name="Lin W."/>
            <person name="Guo K."/>
            <person name="Jin S."/>
            <person name="Xu P."/>
            <person name="Storey K.B."/>
            <person name="Huan P."/>
            <person name="Zhang T."/>
            <person name="Zhou Y."/>
            <person name="Zhang J."/>
            <person name="Lin C."/>
            <person name="Li X."/>
            <person name="Xing L."/>
            <person name="Huo D."/>
            <person name="Sun M."/>
            <person name="Wang L."/>
            <person name="Mercier A."/>
            <person name="Li F."/>
            <person name="Yang H."/>
            <person name="Xiang J."/>
        </authorList>
    </citation>
    <scope>NUCLEOTIDE SEQUENCE [LARGE SCALE GENOMIC DNA]</scope>
    <source>
        <strain evidence="2">Shaxun</strain>
        <tissue evidence="2">Muscle</tissue>
    </source>
</reference>
<organism evidence="2 3">
    <name type="scientific">Stichopus japonicus</name>
    <name type="common">Sea cucumber</name>
    <dbReference type="NCBI Taxonomy" id="307972"/>
    <lineage>
        <taxon>Eukaryota</taxon>
        <taxon>Metazoa</taxon>
        <taxon>Echinodermata</taxon>
        <taxon>Eleutherozoa</taxon>
        <taxon>Echinozoa</taxon>
        <taxon>Holothuroidea</taxon>
        <taxon>Aspidochirotacea</taxon>
        <taxon>Aspidochirotida</taxon>
        <taxon>Stichopodidae</taxon>
        <taxon>Apostichopus</taxon>
    </lineage>
</organism>
<evidence type="ECO:0000313" key="3">
    <source>
        <dbReference type="Proteomes" id="UP000230750"/>
    </source>
</evidence>
<gene>
    <name evidence="2" type="ORF">BSL78_07127</name>
</gene>
<comment type="caution">
    <text evidence="2">The sequence shown here is derived from an EMBL/GenBank/DDBJ whole genome shotgun (WGS) entry which is preliminary data.</text>
</comment>
<evidence type="ECO:0000313" key="2">
    <source>
        <dbReference type="EMBL" id="PIK55979.1"/>
    </source>
</evidence>
<protein>
    <submittedName>
        <fullName evidence="2">Uncharacterized protein</fullName>
    </submittedName>
</protein>